<organism evidence="2 3">
    <name type="scientific">Kipferlia bialata</name>
    <dbReference type="NCBI Taxonomy" id="797122"/>
    <lineage>
        <taxon>Eukaryota</taxon>
        <taxon>Metamonada</taxon>
        <taxon>Carpediemonas-like organisms</taxon>
        <taxon>Kipferlia</taxon>
    </lineage>
</organism>
<feature type="region of interest" description="Disordered" evidence="1">
    <location>
        <begin position="1"/>
        <end position="74"/>
    </location>
</feature>
<name>A0A9K3CUL8_9EUKA</name>
<dbReference type="PANTHER" id="PTHR37417">
    <property type="entry name" value="67 KDA MYOSIN-CROSS-REACTIVE ANTIGEN FAMILY PROTEIN (AFU_ORTHOLOGUE AFUA_5G09970)"/>
    <property type="match status" value="1"/>
</dbReference>
<dbReference type="OrthoDB" id="545169at2759"/>
<evidence type="ECO:0000313" key="3">
    <source>
        <dbReference type="Proteomes" id="UP000265618"/>
    </source>
</evidence>
<dbReference type="InterPro" id="IPR036188">
    <property type="entry name" value="FAD/NAD-bd_sf"/>
</dbReference>
<dbReference type="GO" id="GO:0071949">
    <property type="term" value="F:FAD binding"/>
    <property type="evidence" value="ECO:0007669"/>
    <property type="project" value="InterPro"/>
</dbReference>
<comment type="caution">
    <text evidence="2">The sequence shown here is derived from an EMBL/GenBank/DDBJ whole genome shotgun (WGS) entry which is preliminary data.</text>
</comment>
<evidence type="ECO:0000256" key="1">
    <source>
        <dbReference type="SAM" id="MobiDB-lite"/>
    </source>
</evidence>
<feature type="region of interest" description="Disordered" evidence="1">
    <location>
        <begin position="155"/>
        <end position="197"/>
    </location>
</feature>
<sequence length="758" mass="84252">MFSSFLKPKEDGSDDESSGSGGEQQMGVASTPAYGVAFDYGAADDDATPTVSNLHQAYSGSPAHNSNVRPPSTAGLVYEECSSDSEVEMKVTDHTRELYRKLAQDQSGELRAALMGQSPFLQARAARSGVKPKFAFGDHTRPLGVDEQEMTPTVVPPAPESAAQVSPSVRETQEEAREEEVEAPEEREESAEAAEPLVQMEDIEPMSALEELTEDEDGDAEGHYGVLYSVWASLIMAWLYVQGLVLDLCGGVVGFCLAVYENLAGYLGGVRAERQDAREALDEAKEFEEGFVCRGGRMLNLDLYENFWDLLSTTPSIDQLGKSTYEEIVAFDAAHPTCSSARLVDKDRHILEATDMGLCNKCRMLLAKLSTVSYKSLDNVSIDDFFGGHPHFYKTNFWFMWQTTFAFQPWSSVFEMKRYMRRCIKFFNKFDTLGAVARTPLNQYESVIRPLQRHLEGENVDFQLGCLVKDVTLAPGEGITVTGLSIERRGTPETITLRPQDMCCITNGAMCDCAVLGDLTHAAPPAPENPKSFDLWRKLCTKREGVFGNPEPFAGKWEESYWHSFTVTMKGNRLLKEIEAFSGNVPGSGALCTLVDSRWRMSIVVPAQPHFRGQPKNQTVFWGYMLHTDITGDYVNKTVREATGADIFTELMSHLRMEGHEQDIVNVIPCSMPYIDAHFNNRAMADRPPVIPEGSTNLAMIGQYVEIEDEMSFTEEMSVRAARMAVYGLAGCKDKKVIPVSPYWRNPLLLATAIKKVY</sequence>
<gene>
    <name evidence="2" type="ORF">KIPB_004978</name>
</gene>
<dbReference type="Gene3D" id="3.30.9.80">
    <property type="match status" value="1"/>
</dbReference>
<dbReference type="GO" id="GO:0006631">
    <property type="term" value="P:fatty acid metabolic process"/>
    <property type="evidence" value="ECO:0007669"/>
    <property type="project" value="InterPro"/>
</dbReference>
<reference evidence="2 3" key="1">
    <citation type="journal article" date="2018" name="PLoS ONE">
        <title>The draft genome of Kipferlia bialata reveals reductive genome evolution in fornicate parasites.</title>
        <authorList>
            <person name="Tanifuji G."/>
            <person name="Takabayashi S."/>
            <person name="Kume K."/>
            <person name="Takagi M."/>
            <person name="Nakayama T."/>
            <person name="Kamikawa R."/>
            <person name="Inagaki Y."/>
            <person name="Hashimoto T."/>
        </authorList>
    </citation>
    <scope>NUCLEOTIDE SEQUENCE [LARGE SCALE GENOMIC DNA]</scope>
    <source>
        <strain evidence="2">NY0173</strain>
    </source>
</reference>
<feature type="compositionally biased region" description="Polar residues" evidence="1">
    <location>
        <begin position="49"/>
        <end position="70"/>
    </location>
</feature>
<dbReference type="Gene3D" id="3.50.50.60">
    <property type="entry name" value="FAD/NAD(P)-binding domain"/>
    <property type="match status" value="2"/>
</dbReference>
<dbReference type="Pfam" id="PF06100">
    <property type="entry name" value="MCRA"/>
    <property type="match status" value="1"/>
</dbReference>
<protein>
    <submittedName>
        <fullName evidence="2">Oleate hydratase</fullName>
    </submittedName>
</protein>
<proteinExistence type="predicted"/>
<dbReference type="AlphaFoldDB" id="A0A9K3CUL8"/>
<evidence type="ECO:0000313" key="2">
    <source>
        <dbReference type="EMBL" id="GIQ83628.1"/>
    </source>
</evidence>
<dbReference type="Proteomes" id="UP000265618">
    <property type="component" value="Unassembled WGS sequence"/>
</dbReference>
<keyword evidence="3" id="KW-1185">Reference proteome</keyword>
<dbReference type="InterPro" id="IPR010354">
    <property type="entry name" value="Oleate_hydratase"/>
</dbReference>
<dbReference type="GO" id="GO:0050151">
    <property type="term" value="F:oleate hydratase activity"/>
    <property type="evidence" value="ECO:0007669"/>
    <property type="project" value="InterPro"/>
</dbReference>
<dbReference type="EMBL" id="BDIP01001119">
    <property type="protein sequence ID" value="GIQ83628.1"/>
    <property type="molecule type" value="Genomic_DNA"/>
</dbReference>
<feature type="compositionally biased region" description="Acidic residues" evidence="1">
    <location>
        <begin position="176"/>
        <end position="192"/>
    </location>
</feature>
<dbReference type="PANTHER" id="PTHR37417:SF2">
    <property type="entry name" value="67 KDA MYOSIN-CROSS-REACTIVE ANTIGEN FAMILY PROTEIN (AFU_ORTHOLOGUE AFUA_5G09970)"/>
    <property type="match status" value="1"/>
</dbReference>
<accession>A0A9K3CUL8</accession>